<dbReference type="AlphaFoldDB" id="S7U1H2"/>
<accession>S7U1H2</accession>
<dbReference type="RefSeq" id="WP_020875629.1">
    <property type="nucleotide sequence ID" value="NZ_ATHJ01000057.1"/>
</dbReference>
<dbReference type="InterPro" id="IPR015943">
    <property type="entry name" value="WD40/YVTN_repeat-like_dom_sf"/>
</dbReference>
<comment type="caution">
    <text evidence="1">The sequence shown here is derived from an EMBL/GenBank/DDBJ whole genome shotgun (WGS) entry which is preliminary data.</text>
</comment>
<dbReference type="NCBIfam" id="TIGR02243">
    <property type="entry name" value="putative baseplate assembly protein"/>
    <property type="match status" value="1"/>
</dbReference>
<proteinExistence type="predicted"/>
<gene>
    <name evidence="1" type="ORF">dsmv_1282</name>
</gene>
<sequence length="867" mass="95440">MMSIKTPNLDDRRFEDLVEEARRRIARRCPDWTDLSPGDPGMVLVETFAYLTDILLYRLNRLPEKIYIELLRLIGLRLQPPSAANVTLRFTLNRPQERPVEIPRGTRVTTARADAGVEPPVFATLETTVLAPGVTIAEISARHCDLVDAEPVGTGTGLPGLVVNVSRPPMIAPTAGSNDLVVGVEATVEEQDSLSGPFVFHEGRSFRIWREVENFSGTGDDRFVYTVDRVTGAIVFAPAARMKTAEGFLDSGAVALAEFPAANREIRIWYQCGGGATGNVMAHTLTTLKDPIPGMAVTNPLPATGGRHAESLENALRRGPQELHALHRAVTARDFEHIARRSSGAVDRAHAITKAMLWSYARPGTVEVLLVPHIPDPVRDRVTIDDLHTHETPEALEQIQKALDERKPLGTTCIVKWVHCKPVKVHARLVVYREENPSAVRDRVLARLWRTISPLSTAGDGKGWPFGRPLTRWDIYRIIDEEPGVSAVSDIRMVVDEVPDRDVSTISADAYQPATWYAGAGEKVFRSTNMGDGWESIGRFPNERVVALTSFPRETGIQDRPGLLAVATQITASADASAIHISHDCGESWTVGLRMTFKVDAMAWVVRETVPVLLLATERGLYELAIHEHAEPFQVLVASDQPSLGFYAVTVSTDVWGGTSVALAARGEKGIYLSDEGGKTETYRCIGLEGEMVRRVAFQHYGAHRYLWACTAAIGNDPGRACFRWRMTGAEENPEGWRHFDRNWNGGGCREIAFRGSVVLAASHRSGVLRLDVTDPEPAWEAPTIKCNLPLRGPERLFQPVDALAVDSATGCLFAGGVEGIYRSRDQGNAYEHVSSGTFVERVTLPGTWLFCSAEHRLEVESEDEIQ</sequence>
<evidence type="ECO:0000313" key="1">
    <source>
        <dbReference type="EMBL" id="EPR43256.1"/>
    </source>
</evidence>
<protein>
    <submittedName>
        <fullName evidence="1">Uncharacterized protein</fullName>
    </submittedName>
</protein>
<dbReference type="PATRIC" id="fig|1121405.3.peg.580"/>
<dbReference type="SUPFAM" id="SSF110296">
    <property type="entry name" value="Oligoxyloglucan reducing end-specific cellobiohydrolase"/>
    <property type="match status" value="2"/>
</dbReference>
<dbReference type="Proteomes" id="UP000014977">
    <property type="component" value="Unassembled WGS sequence"/>
</dbReference>
<dbReference type="Gene3D" id="2.130.10.10">
    <property type="entry name" value="YVTN repeat-like/Quinoprotein amine dehydrogenase"/>
    <property type="match status" value="1"/>
</dbReference>
<organism evidence="1 2">
    <name type="scientific">Desulfococcus multivorans DSM 2059</name>
    <dbReference type="NCBI Taxonomy" id="1121405"/>
    <lineage>
        <taxon>Bacteria</taxon>
        <taxon>Pseudomonadati</taxon>
        <taxon>Thermodesulfobacteriota</taxon>
        <taxon>Desulfobacteria</taxon>
        <taxon>Desulfobacterales</taxon>
        <taxon>Desulfococcaceae</taxon>
        <taxon>Desulfococcus</taxon>
    </lineage>
</organism>
<dbReference type="STRING" id="897.B2D07_08400"/>
<dbReference type="EMBL" id="ATHJ01000057">
    <property type="protein sequence ID" value="EPR43256.1"/>
    <property type="molecule type" value="Genomic_DNA"/>
</dbReference>
<reference evidence="1 2" key="1">
    <citation type="journal article" date="2013" name="Genome Announc.">
        <title>Draft genome sequences for three mercury-methylating, sulfate-reducing bacteria.</title>
        <authorList>
            <person name="Brown S.D."/>
            <person name="Hurt R.A.Jr."/>
            <person name="Gilmour C.C."/>
            <person name="Elias D.A."/>
        </authorList>
    </citation>
    <scope>NUCLEOTIDE SEQUENCE [LARGE SCALE GENOMIC DNA]</scope>
    <source>
        <strain evidence="1 2">DSM 2059</strain>
    </source>
</reference>
<dbReference type="eggNOG" id="COG3299">
    <property type="taxonomic scope" value="Bacteria"/>
</dbReference>
<keyword evidence="2" id="KW-1185">Reference proteome</keyword>
<evidence type="ECO:0000313" key="2">
    <source>
        <dbReference type="Proteomes" id="UP000014977"/>
    </source>
</evidence>
<dbReference type="OrthoDB" id="9796131at2"/>
<dbReference type="InterPro" id="IPR011749">
    <property type="entry name" value="CHP02243"/>
</dbReference>
<name>S7U1H2_DESML</name>